<name>A0A4Q7YSN8_9BACT</name>
<feature type="domain" description="SIS" evidence="2">
    <location>
        <begin position="30"/>
        <end position="175"/>
    </location>
</feature>
<keyword evidence="3" id="KW-0808">Transferase</keyword>
<dbReference type="PROSITE" id="PS51464">
    <property type="entry name" value="SIS"/>
    <property type="match status" value="2"/>
</dbReference>
<evidence type="ECO:0000256" key="1">
    <source>
        <dbReference type="ARBA" id="ARBA00022737"/>
    </source>
</evidence>
<reference evidence="3 4" key="1">
    <citation type="submission" date="2019-02" db="EMBL/GenBank/DDBJ databases">
        <title>Genomic Encyclopedia of Archaeal and Bacterial Type Strains, Phase II (KMG-II): from individual species to whole genera.</title>
        <authorList>
            <person name="Goeker M."/>
        </authorList>
    </citation>
    <scope>NUCLEOTIDE SEQUENCE [LARGE SCALE GENOMIC DNA]</scope>
    <source>
        <strain evidence="3 4">DSM 18101</strain>
    </source>
</reference>
<proteinExistence type="predicted"/>
<dbReference type="GO" id="GO:1901135">
    <property type="term" value="P:carbohydrate derivative metabolic process"/>
    <property type="evidence" value="ECO:0007669"/>
    <property type="project" value="InterPro"/>
</dbReference>
<dbReference type="CDD" id="cd05008">
    <property type="entry name" value="SIS_GlmS_GlmD_1"/>
    <property type="match status" value="1"/>
</dbReference>
<dbReference type="AlphaFoldDB" id="A0A4Q7YSN8"/>
<dbReference type="PANTHER" id="PTHR10937">
    <property type="entry name" value="GLUCOSAMINE--FRUCTOSE-6-PHOSPHATE AMINOTRANSFERASE, ISOMERIZING"/>
    <property type="match status" value="1"/>
</dbReference>
<evidence type="ECO:0000259" key="2">
    <source>
        <dbReference type="PROSITE" id="PS51464"/>
    </source>
</evidence>
<dbReference type="InterPro" id="IPR001347">
    <property type="entry name" value="SIS_dom"/>
</dbReference>
<dbReference type="PANTHER" id="PTHR10937:SF4">
    <property type="entry name" value="GLUCOSAMINE-6-PHOSPHATE DEAMINASE"/>
    <property type="match status" value="1"/>
</dbReference>
<gene>
    <name evidence="3" type="ORF">BDD14_1699</name>
</gene>
<keyword evidence="1" id="KW-0677">Repeat</keyword>
<dbReference type="InterPro" id="IPR035490">
    <property type="entry name" value="GlmS/FrlB_SIS"/>
</dbReference>
<dbReference type="GO" id="GO:0008483">
    <property type="term" value="F:transaminase activity"/>
    <property type="evidence" value="ECO:0007669"/>
    <property type="project" value="UniProtKB-KW"/>
</dbReference>
<accession>A0A4Q7YSN8</accession>
<dbReference type="EMBL" id="SHKW01000001">
    <property type="protein sequence ID" value="RZU40254.1"/>
    <property type="molecule type" value="Genomic_DNA"/>
</dbReference>
<dbReference type="Pfam" id="PF01380">
    <property type="entry name" value="SIS"/>
    <property type="match status" value="2"/>
</dbReference>
<organism evidence="3 4">
    <name type="scientific">Edaphobacter modestus</name>
    <dbReference type="NCBI Taxonomy" id="388466"/>
    <lineage>
        <taxon>Bacteria</taxon>
        <taxon>Pseudomonadati</taxon>
        <taxon>Acidobacteriota</taxon>
        <taxon>Terriglobia</taxon>
        <taxon>Terriglobales</taxon>
        <taxon>Acidobacteriaceae</taxon>
        <taxon>Edaphobacter</taxon>
    </lineage>
</organism>
<dbReference type="CDD" id="cd05009">
    <property type="entry name" value="SIS_GlmS_GlmD_2"/>
    <property type="match status" value="1"/>
</dbReference>
<feature type="domain" description="SIS" evidence="2">
    <location>
        <begin position="196"/>
        <end position="339"/>
    </location>
</feature>
<keyword evidence="4" id="KW-1185">Reference proteome</keyword>
<dbReference type="InterPro" id="IPR035466">
    <property type="entry name" value="GlmS/AgaS_SIS"/>
</dbReference>
<evidence type="ECO:0000313" key="4">
    <source>
        <dbReference type="Proteomes" id="UP000292958"/>
    </source>
</evidence>
<comment type="caution">
    <text evidence="3">The sequence shown here is derived from an EMBL/GenBank/DDBJ whole genome shotgun (WGS) entry which is preliminary data.</text>
</comment>
<sequence>MHENVWTLREIQSQPQVWNECLGMLQQTDLSGLVAGREPERAEWIFIGCGTSFYLAQAAASSLNLLLGVSARAIPASEFLLFPTLVVPHDRKSYFPVLISRSGHTSEVLQVARHLQSQGISFLAVTCDGRELTDMTPRVLRMPVVEKSTVMTSSFTSMLLGLQYLAATLAGKTQFLDSLKTLPAELNRLLEIYTPRIESFAQIDVEDVAFLGQGALYPIASETALKVMETSCTYAQYFHTLEFRHGPKSIVGPKTLVGALLSETGYEQEAAVLREMKELDAYTMAVANTASPALRNTADLLIELGLSVPELARIAVYVVWGQLFGSYRGLAKGLDPDNPRNLSRVVTI</sequence>
<dbReference type="Gene3D" id="3.40.50.10490">
    <property type="entry name" value="Glucose-6-phosphate isomerase like protein, domain 1"/>
    <property type="match status" value="2"/>
</dbReference>
<keyword evidence="3" id="KW-0032">Aminotransferase</keyword>
<dbReference type="Proteomes" id="UP000292958">
    <property type="component" value="Unassembled WGS sequence"/>
</dbReference>
<protein>
    <submittedName>
        <fullName evidence="3">Glucosamine--fructose-6-phosphate aminotransferase (Isomerizing)</fullName>
    </submittedName>
</protein>
<dbReference type="InterPro" id="IPR046348">
    <property type="entry name" value="SIS_dom_sf"/>
</dbReference>
<dbReference type="GO" id="GO:0097367">
    <property type="term" value="F:carbohydrate derivative binding"/>
    <property type="evidence" value="ECO:0007669"/>
    <property type="project" value="InterPro"/>
</dbReference>
<evidence type="ECO:0000313" key="3">
    <source>
        <dbReference type="EMBL" id="RZU40254.1"/>
    </source>
</evidence>
<dbReference type="RefSeq" id="WP_165419978.1">
    <property type="nucleotide sequence ID" value="NZ_SHKW01000001.1"/>
</dbReference>
<dbReference type="SUPFAM" id="SSF53697">
    <property type="entry name" value="SIS domain"/>
    <property type="match status" value="1"/>
</dbReference>